<proteinExistence type="predicted"/>
<keyword evidence="5" id="KW-1185">Reference proteome</keyword>
<feature type="domain" description="MSP" evidence="3">
    <location>
        <begin position="4"/>
        <end position="135"/>
    </location>
</feature>
<feature type="region of interest" description="Disordered" evidence="2">
    <location>
        <begin position="519"/>
        <end position="538"/>
    </location>
</feature>
<evidence type="ECO:0000256" key="1">
    <source>
        <dbReference type="PROSITE-ProRule" id="PRU00023"/>
    </source>
</evidence>
<accession>A0A4Y7LEH5</accession>
<feature type="repeat" description="ANK" evidence="1">
    <location>
        <begin position="238"/>
        <end position="270"/>
    </location>
</feature>
<evidence type="ECO:0000259" key="3">
    <source>
        <dbReference type="PROSITE" id="PS50202"/>
    </source>
</evidence>
<evidence type="ECO:0000256" key="2">
    <source>
        <dbReference type="SAM" id="MobiDB-lite"/>
    </source>
</evidence>
<keyword evidence="1" id="KW-0040">ANK repeat</keyword>
<dbReference type="InterPro" id="IPR036770">
    <property type="entry name" value="Ankyrin_rpt-contain_sf"/>
</dbReference>
<dbReference type="PANTHER" id="PTHR24118:SF99">
    <property type="entry name" value="POTE ANKYRIN DOMAIN FAMILY MEMBER 3C-RELATED"/>
    <property type="match status" value="1"/>
</dbReference>
<dbReference type="OrthoDB" id="194358at2759"/>
<dbReference type="InterPro" id="IPR008962">
    <property type="entry name" value="PapD-like_sf"/>
</dbReference>
<name>A0A4Y7LEH5_PAPSO</name>
<feature type="repeat" description="ANK" evidence="1">
    <location>
        <begin position="392"/>
        <end position="424"/>
    </location>
</feature>
<dbReference type="SUPFAM" id="SSF48403">
    <property type="entry name" value="Ankyrin repeat"/>
    <property type="match status" value="1"/>
</dbReference>
<feature type="repeat" description="ANK" evidence="1">
    <location>
        <begin position="205"/>
        <end position="237"/>
    </location>
</feature>
<feature type="repeat" description="ANK" evidence="1">
    <location>
        <begin position="271"/>
        <end position="303"/>
    </location>
</feature>
<dbReference type="Pfam" id="PF00635">
    <property type="entry name" value="Motile_Sperm"/>
    <property type="match status" value="1"/>
</dbReference>
<dbReference type="InterPro" id="IPR002110">
    <property type="entry name" value="Ankyrin_rpt"/>
</dbReference>
<feature type="repeat" description="ANK" evidence="1">
    <location>
        <begin position="172"/>
        <end position="204"/>
    </location>
</feature>
<evidence type="ECO:0000313" key="4">
    <source>
        <dbReference type="EMBL" id="RZC82928.1"/>
    </source>
</evidence>
<evidence type="ECO:0000313" key="5">
    <source>
        <dbReference type="Proteomes" id="UP000316621"/>
    </source>
</evidence>
<dbReference type="OMA" id="QKCCGEL"/>
<gene>
    <name evidence="4" type="ORF">C5167_045716</name>
</gene>
<feature type="repeat" description="ANK" evidence="1">
    <location>
        <begin position="425"/>
        <end position="457"/>
    </location>
</feature>
<dbReference type="PROSITE" id="PS50297">
    <property type="entry name" value="ANK_REP_REGION"/>
    <property type="match status" value="6"/>
</dbReference>
<feature type="repeat" description="ANK" evidence="1">
    <location>
        <begin position="305"/>
        <end position="337"/>
    </location>
</feature>
<dbReference type="Gene3D" id="1.25.40.20">
    <property type="entry name" value="Ankyrin repeat-containing domain"/>
    <property type="match status" value="3"/>
</dbReference>
<dbReference type="Gramene" id="RZC82928">
    <property type="protein sequence ID" value="RZC82928"/>
    <property type="gene ID" value="C5167_045716"/>
</dbReference>
<organism evidence="4 5">
    <name type="scientific">Papaver somniferum</name>
    <name type="common">Opium poppy</name>
    <dbReference type="NCBI Taxonomy" id="3469"/>
    <lineage>
        <taxon>Eukaryota</taxon>
        <taxon>Viridiplantae</taxon>
        <taxon>Streptophyta</taxon>
        <taxon>Embryophyta</taxon>
        <taxon>Tracheophyta</taxon>
        <taxon>Spermatophyta</taxon>
        <taxon>Magnoliopsida</taxon>
        <taxon>Ranunculales</taxon>
        <taxon>Papaveraceae</taxon>
        <taxon>Papaveroideae</taxon>
        <taxon>Papaver</taxon>
    </lineage>
</organism>
<dbReference type="PANTHER" id="PTHR24118">
    <property type="entry name" value="POTE ANKYRIN DOMAIN"/>
    <property type="match status" value="1"/>
</dbReference>
<dbReference type="SMART" id="SM00248">
    <property type="entry name" value="ANK"/>
    <property type="match status" value="9"/>
</dbReference>
<dbReference type="STRING" id="3469.A0A4Y7LEH5"/>
<dbReference type="PROSITE" id="PS50202">
    <property type="entry name" value="MSP"/>
    <property type="match status" value="1"/>
</dbReference>
<dbReference type="InterPro" id="IPR013783">
    <property type="entry name" value="Ig-like_fold"/>
</dbReference>
<sequence>MDRLISLEPSKLVPIRIEAGQRCYGELTLRNVMYTMPVAFRFQPVNKLKYTIRPQTGIISPLASVTVEIVYVMPLNSTLPDYFPISRDDFLLHSVVVPGAAIKDSASSFDAVPNEWFTLKKKQVFTDSGVKVIFVGSPILAQLVLDGSMEELREVLEKSDSSWHPADSVDSYGQPLLHLAISQRRADLVQLLLEFEPDMEARNRSGRTALEAAVAAGEALIVELLLARRVSTDRSESSDYGPIHLAAQGGHLEIMRLLLLKGANFDTPTSDGRTPLHLAVAERKRDCVKLLLANGARTDIGSTIDGETPLHLAANLGDEQMVKLLLQKGANKYIHDKYGKTPYDMAAESGQSRLYDVLGLGDRLSIASRKGELRTIHRLLERGASINGKDQHGWTALHRAAFKGKIDIVRMLLDKGADIDSRDEDGYTALHCASEAGHGEVIELLVKRGVDIEAQTNKGLSAVHIAESLQYSGITRILTQGGANNDNRIVGSKLGGNNYGSFGTGKEMENNEVIIKKKPSRGRAMRSSLDRSMPMAVL</sequence>
<dbReference type="PRINTS" id="PR01415">
    <property type="entry name" value="ANKYRIN"/>
</dbReference>
<dbReference type="Proteomes" id="UP000316621">
    <property type="component" value="Chromosome 11"/>
</dbReference>
<dbReference type="Pfam" id="PF12796">
    <property type="entry name" value="Ank_2"/>
    <property type="match status" value="4"/>
</dbReference>
<feature type="repeat" description="ANK" evidence="1">
    <location>
        <begin position="364"/>
        <end position="391"/>
    </location>
</feature>
<dbReference type="SUPFAM" id="SSF49354">
    <property type="entry name" value="PapD-like"/>
    <property type="match status" value="1"/>
</dbReference>
<protein>
    <recommendedName>
        <fullName evidence="3">MSP domain-containing protein</fullName>
    </recommendedName>
</protein>
<dbReference type="InterPro" id="IPR000535">
    <property type="entry name" value="MSP_dom"/>
</dbReference>
<dbReference type="AlphaFoldDB" id="A0A4Y7LEH5"/>
<dbReference type="PROSITE" id="PS50088">
    <property type="entry name" value="ANK_REPEAT"/>
    <property type="match status" value="8"/>
</dbReference>
<reference evidence="4 5" key="1">
    <citation type="journal article" date="2018" name="Science">
        <title>The opium poppy genome and morphinan production.</title>
        <authorList>
            <person name="Guo L."/>
            <person name="Winzer T."/>
            <person name="Yang X."/>
            <person name="Li Y."/>
            <person name="Ning Z."/>
            <person name="He Z."/>
            <person name="Teodor R."/>
            <person name="Lu Y."/>
            <person name="Bowser T.A."/>
            <person name="Graham I.A."/>
            <person name="Ye K."/>
        </authorList>
    </citation>
    <scope>NUCLEOTIDE SEQUENCE [LARGE SCALE GENOMIC DNA]</scope>
    <source>
        <strain evidence="5">cv. HN1</strain>
        <tissue evidence="4">Leaves</tissue>
    </source>
</reference>
<dbReference type="EMBL" id="CM010725">
    <property type="protein sequence ID" value="RZC82928.1"/>
    <property type="molecule type" value="Genomic_DNA"/>
</dbReference>
<dbReference type="Gene3D" id="2.60.40.10">
    <property type="entry name" value="Immunoglobulins"/>
    <property type="match status" value="1"/>
</dbReference>